<name>W7IJX0_9PSEU</name>
<dbReference type="PATRIC" id="fig|909613.9.peg.3560"/>
<dbReference type="AlphaFoldDB" id="W7IJX0"/>
<comment type="caution">
    <text evidence="1">The sequence shown here is derived from an EMBL/GenBank/DDBJ whole genome shotgun (WGS) entry which is preliminary data.</text>
</comment>
<accession>W7IJX0</accession>
<dbReference type="STRING" id="909613.UO65_3560"/>
<dbReference type="EMBL" id="AYXG01000129">
    <property type="protein sequence ID" value="EWC61140.1"/>
    <property type="molecule type" value="Genomic_DNA"/>
</dbReference>
<keyword evidence="2" id="KW-1185">Reference proteome</keyword>
<dbReference type="Proteomes" id="UP000019277">
    <property type="component" value="Unassembled WGS sequence"/>
</dbReference>
<organism evidence="1 2">
    <name type="scientific">Actinokineospora spheciospongiae</name>
    <dbReference type="NCBI Taxonomy" id="909613"/>
    <lineage>
        <taxon>Bacteria</taxon>
        <taxon>Bacillati</taxon>
        <taxon>Actinomycetota</taxon>
        <taxon>Actinomycetes</taxon>
        <taxon>Pseudonocardiales</taxon>
        <taxon>Pseudonocardiaceae</taxon>
        <taxon>Actinokineospora</taxon>
    </lineage>
</organism>
<sequence length="357" mass="36294">MITVAAQRKTLVEKVLLRGKVEAGASIGVSAPVTGPNAVVTNVFVSAGDVLVEGKVVVEVSGEPVFPLVLPFPLYRDISDGMTGPDVHEVQKALRRMGYRVPGSGAFDAATQAALGRMYLARGYRLTQRSAPPAATTTPAAGDPQEEVHPPVAVALSKAHVIRIDRPTRVISKVGVAIGDVLGQTAAPGAGESGGNGQSQALFELDAGPATVTAVVGQDQIGALRPGAAAEVIDDVGGTRSTAAVETVGTTPRQGSDGAPGYDVRLVFRGPALAPTPNHTVRVTVGDTTGAAPVLAVPITAVYSRMDGSTFVTVEDRGATTDHDVRVGGTADGWVAIVDPPTALTEGTPVVVGRAIG</sequence>
<dbReference type="InterPro" id="IPR036366">
    <property type="entry name" value="PGBDSf"/>
</dbReference>
<dbReference type="Gene3D" id="1.10.101.10">
    <property type="entry name" value="PGBD-like superfamily/PGBD"/>
    <property type="match status" value="1"/>
</dbReference>
<proteinExistence type="predicted"/>
<dbReference type="eggNOG" id="COG0845">
    <property type="taxonomic scope" value="Bacteria"/>
</dbReference>
<reference evidence="1 2" key="1">
    <citation type="journal article" date="2014" name="Genome Announc.">
        <title>Draft Genome Sequence of the Antitrypanosomally Active Sponge-Associated Bacterium Actinokineospora sp. Strain EG49.</title>
        <authorList>
            <person name="Harjes J."/>
            <person name="Ryu T."/>
            <person name="Abdelmohsen U.R."/>
            <person name="Moitinho-Silva L."/>
            <person name="Horn H."/>
            <person name="Ravasi T."/>
            <person name="Hentschel U."/>
        </authorList>
    </citation>
    <scope>NUCLEOTIDE SEQUENCE [LARGE SCALE GENOMIC DNA]</scope>
    <source>
        <strain evidence="1 2">EG49</strain>
    </source>
</reference>
<dbReference type="SUPFAM" id="SSF47090">
    <property type="entry name" value="PGBD-like"/>
    <property type="match status" value="1"/>
</dbReference>
<evidence type="ECO:0000313" key="1">
    <source>
        <dbReference type="EMBL" id="EWC61140.1"/>
    </source>
</evidence>
<evidence type="ECO:0000313" key="2">
    <source>
        <dbReference type="Proteomes" id="UP000019277"/>
    </source>
</evidence>
<gene>
    <name evidence="1" type="ORF">UO65_3560</name>
</gene>
<protein>
    <submittedName>
        <fullName evidence="1">Peptidoglycan-binding domain 1 protein</fullName>
    </submittedName>
</protein>
<dbReference type="InterPro" id="IPR036365">
    <property type="entry name" value="PGBD-like_sf"/>
</dbReference>
<dbReference type="Gene3D" id="2.40.420.20">
    <property type="match status" value="1"/>
</dbReference>